<comment type="caution">
    <text evidence="1">The sequence shown here is derived from an EMBL/GenBank/DDBJ whole genome shotgun (WGS) entry which is preliminary data.</text>
</comment>
<evidence type="ECO:0000313" key="1">
    <source>
        <dbReference type="EMBL" id="KAI5667038.1"/>
    </source>
</evidence>
<proteinExistence type="predicted"/>
<organism evidence="1 2">
    <name type="scientific">Catharanthus roseus</name>
    <name type="common">Madagascar periwinkle</name>
    <name type="synonym">Vinca rosea</name>
    <dbReference type="NCBI Taxonomy" id="4058"/>
    <lineage>
        <taxon>Eukaryota</taxon>
        <taxon>Viridiplantae</taxon>
        <taxon>Streptophyta</taxon>
        <taxon>Embryophyta</taxon>
        <taxon>Tracheophyta</taxon>
        <taxon>Spermatophyta</taxon>
        <taxon>Magnoliopsida</taxon>
        <taxon>eudicotyledons</taxon>
        <taxon>Gunneridae</taxon>
        <taxon>Pentapetalae</taxon>
        <taxon>asterids</taxon>
        <taxon>lamiids</taxon>
        <taxon>Gentianales</taxon>
        <taxon>Apocynaceae</taxon>
        <taxon>Rauvolfioideae</taxon>
        <taxon>Vinceae</taxon>
        <taxon>Catharanthinae</taxon>
        <taxon>Catharanthus</taxon>
    </lineage>
</organism>
<evidence type="ECO:0000313" key="2">
    <source>
        <dbReference type="Proteomes" id="UP001060085"/>
    </source>
</evidence>
<protein>
    <submittedName>
        <fullName evidence="1">Uncharacterized protein</fullName>
    </submittedName>
</protein>
<dbReference type="Proteomes" id="UP001060085">
    <property type="component" value="Linkage Group LG04"/>
</dbReference>
<reference evidence="2" key="1">
    <citation type="journal article" date="2023" name="Nat. Plants">
        <title>Single-cell RNA sequencing provides a high-resolution roadmap for understanding the multicellular compartmentation of specialized metabolism.</title>
        <authorList>
            <person name="Sun S."/>
            <person name="Shen X."/>
            <person name="Li Y."/>
            <person name="Li Y."/>
            <person name="Wang S."/>
            <person name="Li R."/>
            <person name="Zhang H."/>
            <person name="Shen G."/>
            <person name="Guo B."/>
            <person name="Wei J."/>
            <person name="Xu J."/>
            <person name="St-Pierre B."/>
            <person name="Chen S."/>
            <person name="Sun C."/>
        </authorList>
    </citation>
    <scope>NUCLEOTIDE SEQUENCE [LARGE SCALE GENOMIC DNA]</scope>
</reference>
<gene>
    <name evidence="1" type="ORF">M9H77_16891</name>
</gene>
<sequence>MLDYTTEFPIKLGSSIFFQEPYNNNNFFVQGNLMRWKIVKNVVISDEEYEAWNSCYVRRDDDIQGATASSIQRLEVVKLVEDEDDSISITRNCLALMFFIGFIFPLPTPLDN</sequence>
<accession>A0ACC0B317</accession>
<keyword evidence="2" id="KW-1185">Reference proteome</keyword>
<dbReference type="EMBL" id="CM044704">
    <property type="protein sequence ID" value="KAI5667038.1"/>
    <property type="molecule type" value="Genomic_DNA"/>
</dbReference>
<name>A0ACC0B317_CATRO</name>